<feature type="compositionally biased region" description="Low complexity" evidence="1">
    <location>
        <begin position="236"/>
        <end position="250"/>
    </location>
</feature>
<dbReference type="AlphaFoldDB" id="A0A9N9RLA7"/>
<evidence type="ECO:0000313" key="3">
    <source>
        <dbReference type="Proteomes" id="UP001153620"/>
    </source>
</evidence>
<proteinExistence type="predicted"/>
<accession>A0A9N9RLA7</accession>
<reference evidence="2" key="2">
    <citation type="submission" date="2022-10" db="EMBL/GenBank/DDBJ databases">
        <authorList>
            <consortium name="ENA_rothamsted_submissions"/>
            <consortium name="culmorum"/>
            <person name="King R."/>
        </authorList>
    </citation>
    <scope>NUCLEOTIDE SEQUENCE</scope>
</reference>
<protein>
    <submittedName>
        <fullName evidence="2">Uncharacterized protein</fullName>
    </submittedName>
</protein>
<organism evidence="2 3">
    <name type="scientific">Chironomus riparius</name>
    <dbReference type="NCBI Taxonomy" id="315576"/>
    <lineage>
        <taxon>Eukaryota</taxon>
        <taxon>Metazoa</taxon>
        <taxon>Ecdysozoa</taxon>
        <taxon>Arthropoda</taxon>
        <taxon>Hexapoda</taxon>
        <taxon>Insecta</taxon>
        <taxon>Pterygota</taxon>
        <taxon>Neoptera</taxon>
        <taxon>Endopterygota</taxon>
        <taxon>Diptera</taxon>
        <taxon>Nematocera</taxon>
        <taxon>Chironomoidea</taxon>
        <taxon>Chironomidae</taxon>
        <taxon>Chironominae</taxon>
        <taxon>Chironomus</taxon>
    </lineage>
</organism>
<reference evidence="2" key="1">
    <citation type="submission" date="2022-01" db="EMBL/GenBank/DDBJ databases">
        <authorList>
            <person name="King R."/>
        </authorList>
    </citation>
    <scope>NUCLEOTIDE SEQUENCE</scope>
</reference>
<dbReference type="OrthoDB" id="6260144at2759"/>
<feature type="compositionally biased region" description="Basic and acidic residues" evidence="1">
    <location>
        <begin position="538"/>
        <end position="563"/>
    </location>
</feature>
<feature type="region of interest" description="Disordered" evidence="1">
    <location>
        <begin position="205"/>
        <end position="254"/>
    </location>
</feature>
<sequence length="1039" mass="118009">MRFHQPVGIIQRNNCHINGNNNNNNNNVSNINDSRFVINTGNNNRQVTHGGTIYYTSENENHNNFAGDECLKTLKSIINEKEITSTNNFDSRDVNRLETLLKFKNNSCGYFKNFIDTQQHSVNNTNNNFSNKNADLNGNNDNDNVLLIETLNLTEDNLSRFVTSTTQAYDNCITNQSYKQQNCLTSVQRKRRENLIKLEFGSMTKHEGPLQSNGGDSAGCSVESSPVDSLLDDQDLVSPTPSSLADLSSPDPRDLQEVLTRYPRGIINPNYPGFQHLAHTLAEHFIDHNFDNISDSEISDDVDFDVTYRRGSLIDVNIMNDNNNNNNGTAIEADERVATDLNQNKNRRSSFSTHEHIVNDFDMKEMKVKEYEDGNVNLLMKSEPKVFCESKQLGLHEDDNIDRNSDYERFTSDDEDEECCNLSSNIQQMSKKNIEPQQMEFDEDDMADLSGEDDAAIKNELERIDRSDNNDFNENINCDLATYLQQYDYKMDLQKSYQLDMMESNEDECLTDEDNNKLPTPDILIEHNSSNNSSNKKLQNDTKEEEIKSREGSACNEDEKQCADDTSQNETHNFQPDLIKNIKDTISSNDNNHGRIENTAFRHADHDDESDNEILSPTEHEIPNNVNKINDNDEKIINQVQTEVGQMEFATANGTTKLSFDSASSTVDIIGDFGKEVEKEIGLIVSGYLNATNDSSPTASTTTSPTTCEHVRPMKPRKQQTLSSEMNELVLDENKFFEHLKYFSKMGDATLSKIEEKIVFKKSDHLNESKVSQVNTSLIKCESVDNGLIPTAIVKPKYQKLSFDERQLPIRGATETELWNNTAHQSTTITTTPRKIQKHLPKNPKTFARQTRKMVNKMHNSEPCFDYDVTDKEAINSIHRVGEKDIDCSVMQMQNSVAIVQPIKKVIDTNVTVDTKKIEKQIDSSKNIAMSQKAEFKNRNSSKMNTANEIAPKFSMSECDVKDNNNLNVGNRKYSEREKIFVKDGNDDKKVPMKNRKDISDAFDVYNIETALPVIDLEAIESHLMASAKEEEKKVSHLL</sequence>
<gene>
    <name evidence="2" type="ORF">CHIRRI_LOCUS1529</name>
</gene>
<evidence type="ECO:0000256" key="1">
    <source>
        <dbReference type="SAM" id="MobiDB-lite"/>
    </source>
</evidence>
<feature type="compositionally biased region" description="Low complexity" evidence="1">
    <location>
        <begin position="693"/>
        <end position="707"/>
    </location>
</feature>
<dbReference type="EMBL" id="OU895877">
    <property type="protein sequence ID" value="CAG9798547.1"/>
    <property type="molecule type" value="Genomic_DNA"/>
</dbReference>
<feature type="region of interest" description="Disordered" evidence="1">
    <location>
        <begin position="693"/>
        <end position="723"/>
    </location>
</feature>
<name>A0A9N9RLA7_9DIPT</name>
<dbReference type="Proteomes" id="UP001153620">
    <property type="component" value="Chromosome 1"/>
</dbReference>
<evidence type="ECO:0000313" key="2">
    <source>
        <dbReference type="EMBL" id="CAG9798547.1"/>
    </source>
</evidence>
<keyword evidence="3" id="KW-1185">Reference proteome</keyword>
<feature type="region of interest" description="Disordered" evidence="1">
    <location>
        <begin position="506"/>
        <end position="572"/>
    </location>
</feature>